<gene>
    <name evidence="1" type="ORF">SAMN04489793_2736</name>
</gene>
<reference evidence="2" key="1">
    <citation type="submission" date="2016-10" db="EMBL/GenBank/DDBJ databases">
        <authorList>
            <person name="Varghese N."/>
            <person name="Submissions S."/>
        </authorList>
    </citation>
    <scope>NUCLEOTIDE SEQUENCE [LARGE SCALE GENOMIC DNA]</scope>
    <source>
        <strain evidence="2">DSM 44234</strain>
    </source>
</reference>
<dbReference type="STRING" id="57704.SAMN04489793_2736"/>
<organism evidence="1 2">
    <name type="scientific">Tsukamurella tyrosinosolvens</name>
    <dbReference type="NCBI Taxonomy" id="57704"/>
    <lineage>
        <taxon>Bacteria</taxon>
        <taxon>Bacillati</taxon>
        <taxon>Actinomycetota</taxon>
        <taxon>Actinomycetes</taxon>
        <taxon>Mycobacteriales</taxon>
        <taxon>Tsukamurellaceae</taxon>
        <taxon>Tsukamurella</taxon>
    </lineage>
</organism>
<evidence type="ECO:0008006" key="3">
    <source>
        <dbReference type="Google" id="ProtNLM"/>
    </source>
</evidence>
<evidence type="ECO:0000313" key="1">
    <source>
        <dbReference type="EMBL" id="SEC61339.1"/>
    </source>
</evidence>
<dbReference type="Gene3D" id="3.30.559.10">
    <property type="entry name" value="Chloramphenicol acetyltransferase-like domain"/>
    <property type="match status" value="1"/>
</dbReference>
<protein>
    <recommendedName>
        <fullName evidence="3">Condensation domain-containing protein</fullName>
    </recommendedName>
</protein>
<proteinExistence type="predicted"/>
<dbReference type="Gene3D" id="3.30.559.30">
    <property type="entry name" value="Nonribosomal peptide synthetase, condensation domain"/>
    <property type="match status" value="1"/>
</dbReference>
<accession>A0A1H4TY36</accession>
<dbReference type="SUPFAM" id="SSF52777">
    <property type="entry name" value="CoA-dependent acyltransferases"/>
    <property type="match status" value="2"/>
</dbReference>
<dbReference type="EMBL" id="FNSA01000003">
    <property type="protein sequence ID" value="SEC61339.1"/>
    <property type="molecule type" value="Genomic_DNA"/>
</dbReference>
<keyword evidence="2" id="KW-1185">Reference proteome</keyword>
<evidence type="ECO:0000313" key="2">
    <source>
        <dbReference type="Proteomes" id="UP000182241"/>
    </source>
</evidence>
<dbReference type="Proteomes" id="UP000182241">
    <property type="component" value="Unassembled WGS sequence"/>
</dbReference>
<name>A0A1H4TY36_TSUTY</name>
<dbReference type="InterPro" id="IPR023213">
    <property type="entry name" value="CAT-like_dom_sf"/>
</dbReference>
<dbReference type="OrthoDB" id="4772217at2"/>
<dbReference type="RefSeq" id="WP_139286146.1">
    <property type="nucleotide sequence ID" value="NZ_CBDRGN010000001.1"/>
</dbReference>
<dbReference type="AlphaFoldDB" id="A0A1H4TY36"/>
<sequence length="472" mass="48997">MQPLPSQVAMLQLAAQHPGSRALVIDAAWRTELPVDVDALARAATAALAETEAAAIGVDLDAGSRFVAAARAPVGVERFASEEAYRAWRAAGSLPLDGGPLVRATVARVGGAHVVRLLAHHAVLDGYAVTRVFRRIVARLRAEADGAPLPPERLGDLAALAAAAAPLCVPDGAFWSAATDGVGDAGHEIAFVDRVAPPWGEPRQYRARVAAAGVVDRREWPAQAVGTVAAYTARFLGTADAHVGVTGALRRSVLERATPVQWMAVIPTRVDVPPGATPAALGADVQRWLAAASARIAAGERPEGLLTTVPAAWRTGRLYGPIVNVLPDVRTEGWSLDVAAWGPVGDCLISVYPEPGDELVVDGVFHPELYDAAQAAAHVDAIAALLGATLTAPHAPLPAVAARPADPDRIPVPGGWAVPARMRAALAGAGFPADVVELRTEPPVTVVLHGVDPERLPDARAVLPPGVRVRRG</sequence>